<dbReference type="Pfam" id="PF03924">
    <property type="entry name" value="CHASE"/>
    <property type="match status" value="1"/>
</dbReference>
<dbReference type="SMART" id="SM01079">
    <property type="entry name" value="CHASE"/>
    <property type="match status" value="1"/>
</dbReference>
<feature type="transmembrane region" description="Helical" evidence="7">
    <location>
        <begin position="17"/>
        <end position="36"/>
    </location>
</feature>
<dbReference type="PANTHER" id="PTHR45138">
    <property type="entry name" value="REGULATORY COMPONENTS OF SENSORY TRANSDUCTION SYSTEM"/>
    <property type="match status" value="1"/>
</dbReference>
<dbReference type="PROSITE" id="PS50839">
    <property type="entry name" value="CHASE"/>
    <property type="match status" value="1"/>
</dbReference>
<protein>
    <recommendedName>
        <fullName evidence="2">diguanylate cyclase</fullName>
        <ecNumber evidence="2">2.7.7.65</ecNumber>
    </recommendedName>
</protein>
<dbReference type="InterPro" id="IPR043128">
    <property type="entry name" value="Rev_trsase/Diguanyl_cyclase"/>
</dbReference>
<dbReference type="InterPro" id="IPR006189">
    <property type="entry name" value="CHASE_dom"/>
</dbReference>
<sequence length="543" mass="60004">MDNLNRTALNASKLKKAALGLTIVYVVLMVLSFRFIDGEREARVNLELETRASELANRTAEILRFSVENLHAASGLITYMRDVTYSQFNALTDHYFEADPGLLIMEWQPIVKASDRAEFERKARENGLPNFQLWEPSDTGTPVMAQSRAEHVPVYLMSARYPGDNEINTLGLDLAWSPERMASKLHARDKGVAQSSGFFPIVLGPDDTASPLGFAITLPVYQSGIVPESKTARHEKILGYFAGVYSVQLLLEPALEELAKDGIGAEISGRSNHSAGILMATDAPTSFERTIETALYGNTWTITLVASQAYVNGLKDPLLYLIPISLTSVFALVLVFMFFEERSKVRLKLAHGKLEQANRQLDALVRQDALTGLANRRAFFDRLDQLLNELDRHPHPASFLMLDLDKFKIINDTRGHAAGDEVLKAFASLCQETVRKVDVVGRIGGEEFAILLPHTSAEDATVFAERLRTAVAAIRFSETGPLSGLTFTVSIGLSAISERIDARTWLSQADKALYQSKASGRNRVTVYQNLSNDDVLVLKPKSA</sequence>
<dbReference type="Gene3D" id="3.30.450.350">
    <property type="entry name" value="CHASE domain"/>
    <property type="match status" value="1"/>
</dbReference>
<comment type="catalytic activity">
    <reaction evidence="6">
        <text>2 GTP = 3',3'-c-di-GMP + 2 diphosphate</text>
        <dbReference type="Rhea" id="RHEA:24898"/>
        <dbReference type="ChEBI" id="CHEBI:33019"/>
        <dbReference type="ChEBI" id="CHEBI:37565"/>
        <dbReference type="ChEBI" id="CHEBI:58805"/>
        <dbReference type="EC" id="2.7.7.65"/>
    </reaction>
</comment>
<dbReference type="Proteomes" id="UP001157914">
    <property type="component" value="Unassembled WGS sequence"/>
</dbReference>
<dbReference type="EMBL" id="FXTT01000005">
    <property type="protein sequence ID" value="SMP32086.1"/>
    <property type="molecule type" value="Genomic_DNA"/>
</dbReference>
<evidence type="ECO:0000259" key="9">
    <source>
        <dbReference type="PROSITE" id="PS50887"/>
    </source>
</evidence>
<feature type="domain" description="CHASE" evidence="8">
    <location>
        <begin position="79"/>
        <end position="259"/>
    </location>
</feature>
<dbReference type="Pfam" id="PF00990">
    <property type="entry name" value="GGDEF"/>
    <property type="match status" value="1"/>
</dbReference>
<name>A0ABY1PDX7_9HYPH</name>
<dbReference type="InterPro" id="IPR050469">
    <property type="entry name" value="Diguanylate_Cyclase"/>
</dbReference>
<evidence type="ECO:0000256" key="1">
    <source>
        <dbReference type="ARBA" id="ARBA00004370"/>
    </source>
</evidence>
<keyword evidence="3 7" id="KW-0812">Transmembrane</keyword>
<dbReference type="EC" id="2.7.7.65" evidence="2"/>
<evidence type="ECO:0000256" key="4">
    <source>
        <dbReference type="ARBA" id="ARBA00022989"/>
    </source>
</evidence>
<dbReference type="CDD" id="cd01949">
    <property type="entry name" value="GGDEF"/>
    <property type="match status" value="1"/>
</dbReference>
<evidence type="ECO:0000256" key="7">
    <source>
        <dbReference type="SAM" id="Phobius"/>
    </source>
</evidence>
<dbReference type="SUPFAM" id="SSF55073">
    <property type="entry name" value="Nucleotide cyclase"/>
    <property type="match status" value="1"/>
</dbReference>
<evidence type="ECO:0000256" key="6">
    <source>
        <dbReference type="ARBA" id="ARBA00034247"/>
    </source>
</evidence>
<comment type="caution">
    <text evidence="10">The sequence shown here is derived from an EMBL/GenBank/DDBJ whole genome shotgun (WGS) entry which is preliminary data.</text>
</comment>
<feature type="transmembrane region" description="Helical" evidence="7">
    <location>
        <begin position="317"/>
        <end position="339"/>
    </location>
</feature>
<evidence type="ECO:0000256" key="2">
    <source>
        <dbReference type="ARBA" id="ARBA00012528"/>
    </source>
</evidence>
<comment type="subcellular location">
    <subcellularLocation>
        <location evidence="1">Membrane</location>
    </subcellularLocation>
</comment>
<dbReference type="Gene3D" id="3.30.70.270">
    <property type="match status" value="1"/>
</dbReference>
<evidence type="ECO:0000313" key="10">
    <source>
        <dbReference type="EMBL" id="SMP32086.1"/>
    </source>
</evidence>
<dbReference type="InterPro" id="IPR000160">
    <property type="entry name" value="GGDEF_dom"/>
</dbReference>
<reference evidence="10 11" key="1">
    <citation type="submission" date="2017-05" db="EMBL/GenBank/DDBJ databases">
        <authorList>
            <person name="Varghese N."/>
            <person name="Submissions S."/>
        </authorList>
    </citation>
    <scope>NUCLEOTIDE SEQUENCE [LARGE SCALE GENOMIC DNA]</scope>
    <source>
        <strain evidence="10 11">DSM 15949</strain>
    </source>
</reference>
<dbReference type="PROSITE" id="PS50887">
    <property type="entry name" value="GGDEF"/>
    <property type="match status" value="1"/>
</dbReference>
<dbReference type="PANTHER" id="PTHR45138:SF9">
    <property type="entry name" value="DIGUANYLATE CYCLASE DGCM-RELATED"/>
    <property type="match status" value="1"/>
</dbReference>
<keyword evidence="5 7" id="KW-0472">Membrane</keyword>
<dbReference type="InterPro" id="IPR042240">
    <property type="entry name" value="CHASE_sf"/>
</dbReference>
<keyword evidence="11" id="KW-1185">Reference proteome</keyword>
<evidence type="ECO:0000256" key="3">
    <source>
        <dbReference type="ARBA" id="ARBA00022692"/>
    </source>
</evidence>
<dbReference type="NCBIfam" id="TIGR00254">
    <property type="entry name" value="GGDEF"/>
    <property type="match status" value="1"/>
</dbReference>
<organism evidence="10 11">
    <name type="scientific">Roseibium denhamense</name>
    <dbReference type="NCBI Taxonomy" id="76305"/>
    <lineage>
        <taxon>Bacteria</taxon>
        <taxon>Pseudomonadati</taxon>
        <taxon>Pseudomonadota</taxon>
        <taxon>Alphaproteobacteria</taxon>
        <taxon>Hyphomicrobiales</taxon>
        <taxon>Stappiaceae</taxon>
        <taxon>Roseibium</taxon>
    </lineage>
</organism>
<evidence type="ECO:0000313" key="11">
    <source>
        <dbReference type="Proteomes" id="UP001157914"/>
    </source>
</evidence>
<dbReference type="InterPro" id="IPR029787">
    <property type="entry name" value="Nucleotide_cyclase"/>
</dbReference>
<evidence type="ECO:0000256" key="5">
    <source>
        <dbReference type="ARBA" id="ARBA00023136"/>
    </source>
</evidence>
<accession>A0ABY1PDX7</accession>
<keyword evidence="4 7" id="KW-1133">Transmembrane helix</keyword>
<feature type="domain" description="GGDEF" evidence="9">
    <location>
        <begin position="395"/>
        <end position="529"/>
    </location>
</feature>
<evidence type="ECO:0000259" key="8">
    <source>
        <dbReference type="PROSITE" id="PS50839"/>
    </source>
</evidence>
<proteinExistence type="predicted"/>
<gene>
    <name evidence="10" type="ORF">SAMN06265374_3466</name>
</gene>
<dbReference type="SMART" id="SM00267">
    <property type="entry name" value="GGDEF"/>
    <property type="match status" value="1"/>
</dbReference>
<dbReference type="RefSeq" id="WP_155194165.1">
    <property type="nucleotide sequence ID" value="NZ_BAAAEA010000001.1"/>
</dbReference>